<comment type="caution">
    <text evidence="1">The sequence shown here is derived from an EMBL/GenBank/DDBJ whole genome shotgun (WGS) entry which is preliminary data.</text>
</comment>
<evidence type="ECO:0000313" key="2">
    <source>
        <dbReference type="Proteomes" id="UP000005359"/>
    </source>
</evidence>
<accession>B0G7C9</accession>
<dbReference type="PaxDb" id="411461-DORFOR_02184"/>
<dbReference type="AlphaFoldDB" id="B0G7C9"/>
<dbReference type="EMBL" id="AAXA02000015">
    <property type="protein sequence ID" value="EDR45583.1"/>
    <property type="molecule type" value="Genomic_DNA"/>
</dbReference>
<protein>
    <submittedName>
        <fullName evidence="1">Uncharacterized protein</fullName>
    </submittedName>
</protein>
<gene>
    <name evidence="1" type="ORF">DORFOR_02184</name>
</gene>
<organism evidence="1 2">
    <name type="scientific">Dorea formicigenerans ATCC 27755</name>
    <dbReference type="NCBI Taxonomy" id="411461"/>
    <lineage>
        <taxon>Bacteria</taxon>
        <taxon>Bacillati</taxon>
        <taxon>Bacillota</taxon>
        <taxon>Clostridia</taxon>
        <taxon>Lachnospirales</taxon>
        <taxon>Lachnospiraceae</taxon>
        <taxon>Dorea</taxon>
    </lineage>
</organism>
<reference evidence="1 2" key="2">
    <citation type="submission" date="2007-10" db="EMBL/GenBank/DDBJ databases">
        <authorList>
            <person name="Fulton L."/>
            <person name="Clifton S."/>
            <person name="Fulton B."/>
            <person name="Xu J."/>
            <person name="Minx P."/>
            <person name="Pepin K.H."/>
            <person name="Johnson M."/>
            <person name="Thiruvilangam P."/>
            <person name="Bhonagiri V."/>
            <person name="Nash W.E."/>
            <person name="Wang C."/>
            <person name="Mardis E.R."/>
            <person name="Wilson R.K."/>
        </authorList>
    </citation>
    <scope>NUCLEOTIDE SEQUENCE [LARGE SCALE GENOMIC DNA]</scope>
    <source>
        <strain evidence="1 2">ATCC 27755</strain>
    </source>
</reference>
<name>B0G7C9_9FIRM</name>
<dbReference type="Proteomes" id="UP000005359">
    <property type="component" value="Unassembled WGS sequence"/>
</dbReference>
<proteinExistence type="predicted"/>
<sequence length="50" mass="5401">MSLIPASLEDEAYTHYSAPQTSEVFPAVPASVLLSPLPESHNLLVCQSFI</sequence>
<evidence type="ECO:0000313" key="1">
    <source>
        <dbReference type="EMBL" id="EDR45583.1"/>
    </source>
</evidence>
<reference evidence="1 2" key="1">
    <citation type="submission" date="2007-10" db="EMBL/GenBank/DDBJ databases">
        <title>Draft genome sequence of Dorea formicigenerans(ATCC 27755).</title>
        <authorList>
            <person name="Sudarsanam P."/>
            <person name="Ley R."/>
            <person name="Guruge J."/>
            <person name="Turnbaugh P.J."/>
            <person name="Mahowald M."/>
            <person name="Liep D."/>
            <person name="Gordon J."/>
        </authorList>
    </citation>
    <scope>NUCLEOTIDE SEQUENCE [LARGE SCALE GENOMIC DNA]</scope>
    <source>
        <strain evidence="1 2">ATCC 27755</strain>
    </source>
</reference>